<dbReference type="GO" id="GO:0000785">
    <property type="term" value="C:chromatin"/>
    <property type="evidence" value="ECO:0007669"/>
    <property type="project" value="TreeGrafter"/>
</dbReference>
<reference evidence="1 2" key="1">
    <citation type="submission" date="2019-04" db="EMBL/GenBank/DDBJ databases">
        <title>Draft genome of the big-headed turtle Platysternon megacephalum.</title>
        <authorList>
            <person name="Gong S."/>
        </authorList>
    </citation>
    <scope>NUCLEOTIDE SEQUENCE [LARGE SCALE GENOMIC DNA]</scope>
    <source>
        <strain evidence="1">DO16091913</strain>
        <tissue evidence="1">Muscle</tissue>
    </source>
</reference>
<dbReference type="SUPFAM" id="SSF50494">
    <property type="entry name" value="Trypsin-like serine proteases"/>
    <property type="match status" value="1"/>
</dbReference>
<dbReference type="OrthoDB" id="10025068at2759"/>
<dbReference type="InterPro" id="IPR009003">
    <property type="entry name" value="Peptidase_S1_PA"/>
</dbReference>
<evidence type="ECO:0000313" key="1">
    <source>
        <dbReference type="EMBL" id="TFJ98512.1"/>
    </source>
</evidence>
<dbReference type="STRING" id="55544.A0A4D9DUE8"/>
<sequence>MRCILYHTHWKDGAQIQKIMRQEFIKERCKICIFAPKGETIKNALCKDGRFLPLLEEKEWYLVENSETLHYSHYSVDDLDNQSFEVQVVSERAVKARNEQRGGANRERQGEAFYQFKPAVLAQYPELKNQSELIKEFFKEEVRESGKHVKALLELHRKFCSKEAKNSTPVRGHKLLAGLSNSVGYVEWDYNGNRGYATCFVLCDGYILTCCHMVSNVAGPGVEEQHWAEISQSVKVSFSYENKHLKEDDWFDIEPCLEVSDQALDYTILKLKKRRSKFPNGLAKYISSPPYSGLIYIIGHPDGKEKSTDGCSIVTPLERGGGDALNASRKGRWKATAVPIVVPSLRAEPASASTCSLQGASRK</sequence>
<dbReference type="Pfam" id="PF13365">
    <property type="entry name" value="Trypsin_2"/>
    <property type="match status" value="1"/>
</dbReference>
<accession>A0A4D9DUE8</accession>
<evidence type="ECO:0000313" key="2">
    <source>
        <dbReference type="Proteomes" id="UP000297703"/>
    </source>
</evidence>
<dbReference type="GO" id="GO:0005634">
    <property type="term" value="C:nucleus"/>
    <property type="evidence" value="ECO:0007669"/>
    <property type="project" value="TreeGrafter"/>
</dbReference>
<dbReference type="Proteomes" id="UP000297703">
    <property type="component" value="Unassembled WGS sequence"/>
</dbReference>
<proteinExistence type="predicted"/>
<gene>
    <name evidence="1" type="ORF">DR999_PMT19537</name>
</gene>
<dbReference type="PANTHER" id="PTHR14389:SF3">
    <property type="entry name" value="PROTEIN FAM111A-LIKE"/>
    <property type="match status" value="1"/>
</dbReference>
<reference evidence="1 2" key="2">
    <citation type="submission" date="2019-04" db="EMBL/GenBank/DDBJ databases">
        <title>The genome sequence of big-headed turtle.</title>
        <authorList>
            <person name="Gong S."/>
        </authorList>
    </citation>
    <scope>NUCLEOTIDE SEQUENCE [LARGE SCALE GENOMIC DNA]</scope>
    <source>
        <strain evidence="1">DO16091913</strain>
        <tissue evidence="1">Muscle</tissue>
    </source>
</reference>
<dbReference type="PANTHER" id="PTHR14389">
    <property type="entry name" value="SI:CH1073-475A24.1"/>
    <property type="match status" value="1"/>
</dbReference>
<dbReference type="AlphaFoldDB" id="A0A4D9DUE8"/>
<comment type="caution">
    <text evidence="1">The sequence shown here is derived from an EMBL/GenBank/DDBJ whole genome shotgun (WGS) entry which is preliminary data.</text>
</comment>
<keyword evidence="2" id="KW-1185">Reference proteome</keyword>
<dbReference type="GO" id="GO:0006260">
    <property type="term" value="P:DNA replication"/>
    <property type="evidence" value="ECO:0007669"/>
    <property type="project" value="TreeGrafter"/>
</dbReference>
<name>A0A4D9DUE8_9SAUR</name>
<protein>
    <submittedName>
        <fullName evidence="1">Protein fuzzy-like protein</fullName>
    </submittedName>
</protein>
<dbReference type="EMBL" id="QXTE01000391">
    <property type="protein sequence ID" value="TFJ98512.1"/>
    <property type="molecule type" value="Genomic_DNA"/>
</dbReference>
<organism evidence="1 2">
    <name type="scientific">Platysternon megacephalum</name>
    <name type="common">big-headed turtle</name>
    <dbReference type="NCBI Taxonomy" id="55544"/>
    <lineage>
        <taxon>Eukaryota</taxon>
        <taxon>Metazoa</taxon>
        <taxon>Chordata</taxon>
        <taxon>Craniata</taxon>
        <taxon>Vertebrata</taxon>
        <taxon>Euteleostomi</taxon>
        <taxon>Archelosauria</taxon>
        <taxon>Testudinata</taxon>
        <taxon>Testudines</taxon>
        <taxon>Cryptodira</taxon>
        <taxon>Durocryptodira</taxon>
        <taxon>Testudinoidea</taxon>
        <taxon>Platysternidae</taxon>
        <taxon>Platysternon</taxon>
    </lineage>
</organism>